<gene>
    <name evidence="3" type="ORF">EZJ43_09715</name>
</gene>
<evidence type="ECO:0000313" key="4">
    <source>
        <dbReference type="Proteomes" id="UP000295668"/>
    </source>
</evidence>
<keyword evidence="1" id="KW-0812">Transmembrane</keyword>
<dbReference type="SUPFAM" id="SSF55874">
    <property type="entry name" value="ATPase domain of HSP90 chaperone/DNA topoisomerase II/histidine kinase"/>
    <property type="match status" value="1"/>
</dbReference>
<dbReference type="InterPro" id="IPR050640">
    <property type="entry name" value="Bact_2-comp_sensor_kinase"/>
</dbReference>
<organism evidence="3 4">
    <name type="scientific">Pedobacter changchengzhani</name>
    <dbReference type="NCBI Taxonomy" id="2529274"/>
    <lineage>
        <taxon>Bacteria</taxon>
        <taxon>Pseudomonadati</taxon>
        <taxon>Bacteroidota</taxon>
        <taxon>Sphingobacteriia</taxon>
        <taxon>Sphingobacteriales</taxon>
        <taxon>Sphingobacteriaceae</taxon>
        <taxon>Pedobacter</taxon>
    </lineage>
</organism>
<keyword evidence="1" id="KW-0472">Membrane</keyword>
<dbReference type="AlphaFoldDB" id="A0A4R5MKR6"/>
<dbReference type="OrthoDB" id="9809670at2"/>
<evidence type="ECO:0000313" key="3">
    <source>
        <dbReference type="EMBL" id="TDG36270.1"/>
    </source>
</evidence>
<comment type="caution">
    <text evidence="3">The sequence shown here is derived from an EMBL/GenBank/DDBJ whole genome shotgun (WGS) entry which is preliminary data.</text>
</comment>
<dbReference type="Pfam" id="PF06580">
    <property type="entry name" value="His_kinase"/>
    <property type="match status" value="1"/>
</dbReference>
<sequence length="557" mass="63369">MMRNYLTIFLLCITTVCFGQNKGIDEITLQPFKNSPDGCIGVLTFGDVKRPESLCLNADSGTKKMSNVIIHPSKERTFLLYLEGATTIKLYSYIPTDSLKYYRYSIFDGDVVVAGKRDLIPVALKEDIRTDFGTYSIANQNFAIVIYKVGDEENAKRLTVLNKKLKPVEIVSTELSEALIVYKKPKVIKFEINKKGDTTVLETQISNRTSSNINIHGGKLPFNKDIDYAEITIKPIDNDFLYKILIKRQLGDEIFIDMIDNVGWIYNEMGNLSKRLDKEYFEKPGKYTMFIYPKIGNTDFGMTGNAKCIEFEIGAPDYFTAKQLAIYLLIVGSGLGIIAGLVIYYIKRKGKRKLLAEQQQKDIAKTQLASIRSQLNPHFMFNALAGIQSLMNDQKTKEANQYLNKFSRLTRNVLDNKELISLAEEKTLLDDYLQMEQLRFGFRYEINVEPNVDLNIEIPAMLLQPFVENAVKHGIAEKGKQGEVCIRFIKQEKNLILELKDNGKGFDTSKTYEGYGLQLSKNRILLLNGIYKEDTILLTMNSESDGINITITLTNWL</sequence>
<protein>
    <recommendedName>
        <fullName evidence="2">Signal transduction histidine kinase internal region domain-containing protein</fullName>
    </recommendedName>
</protein>
<dbReference type="EMBL" id="SJCY01000005">
    <property type="protein sequence ID" value="TDG36270.1"/>
    <property type="molecule type" value="Genomic_DNA"/>
</dbReference>
<evidence type="ECO:0000259" key="2">
    <source>
        <dbReference type="Pfam" id="PF06580"/>
    </source>
</evidence>
<dbReference type="InterPro" id="IPR010559">
    <property type="entry name" value="Sig_transdc_His_kin_internal"/>
</dbReference>
<name>A0A4R5MKR6_9SPHI</name>
<keyword evidence="4" id="KW-1185">Reference proteome</keyword>
<feature type="domain" description="Signal transduction histidine kinase internal region" evidence="2">
    <location>
        <begin position="367"/>
        <end position="442"/>
    </location>
</feature>
<feature type="transmembrane region" description="Helical" evidence="1">
    <location>
        <begin position="324"/>
        <end position="346"/>
    </location>
</feature>
<reference evidence="3 4" key="1">
    <citation type="submission" date="2019-02" db="EMBL/GenBank/DDBJ databases">
        <title>Pedobacter sp. nov., a novel speices isolated from soil of pinguins habitat in Antarcitica.</title>
        <authorList>
            <person name="He R.-H."/>
        </authorList>
    </citation>
    <scope>NUCLEOTIDE SEQUENCE [LARGE SCALE GENOMIC DNA]</scope>
    <source>
        <strain evidence="3 4">E01020</strain>
    </source>
</reference>
<dbReference type="PANTHER" id="PTHR34220">
    <property type="entry name" value="SENSOR HISTIDINE KINASE YPDA"/>
    <property type="match status" value="1"/>
</dbReference>
<accession>A0A4R5MKR6</accession>
<dbReference type="PANTHER" id="PTHR34220:SF7">
    <property type="entry name" value="SENSOR HISTIDINE KINASE YPDA"/>
    <property type="match status" value="1"/>
</dbReference>
<dbReference type="Proteomes" id="UP000295668">
    <property type="component" value="Unassembled WGS sequence"/>
</dbReference>
<dbReference type="InterPro" id="IPR036890">
    <property type="entry name" value="HATPase_C_sf"/>
</dbReference>
<keyword evidence="1" id="KW-1133">Transmembrane helix</keyword>
<proteinExistence type="predicted"/>
<dbReference type="GO" id="GO:0000155">
    <property type="term" value="F:phosphorelay sensor kinase activity"/>
    <property type="evidence" value="ECO:0007669"/>
    <property type="project" value="InterPro"/>
</dbReference>
<dbReference type="Gene3D" id="3.30.565.10">
    <property type="entry name" value="Histidine kinase-like ATPase, C-terminal domain"/>
    <property type="match status" value="1"/>
</dbReference>
<dbReference type="GO" id="GO:0016020">
    <property type="term" value="C:membrane"/>
    <property type="evidence" value="ECO:0007669"/>
    <property type="project" value="InterPro"/>
</dbReference>
<evidence type="ECO:0000256" key="1">
    <source>
        <dbReference type="SAM" id="Phobius"/>
    </source>
</evidence>